<accession>A0ABQ1QMH7</accession>
<organism evidence="1 2">
    <name type="scientific">Sinisalibacter lacisalsi</name>
    <dbReference type="NCBI Taxonomy" id="1526570"/>
    <lineage>
        <taxon>Bacteria</taxon>
        <taxon>Pseudomonadati</taxon>
        <taxon>Pseudomonadota</taxon>
        <taxon>Alphaproteobacteria</taxon>
        <taxon>Rhodobacterales</taxon>
        <taxon>Roseobacteraceae</taxon>
        <taxon>Sinisalibacter</taxon>
    </lineage>
</organism>
<dbReference type="RefSeq" id="WP_188526889.1">
    <property type="nucleotide sequence ID" value="NZ_BMGI01000002.1"/>
</dbReference>
<keyword evidence="2" id="KW-1185">Reference proteome</keyword>
<evidence type="ECO:0008006" key="3">
    <source>
        <dbReference type="Google" id="ProtNLM"/>
    </source>
</evidence>
<evidence type="ECO:0000313" key="2">
    <source>
        <dbReference type="Proteomes" id="UP000617355"/>
    </source>
</evidence>
<reference evidence="2" key="1">
    <citation type="journal article" date="2019" name="Int. J. Syst. Evol. Microbiol.">
        <title>The Global Catalogue of Microorganisms (GCM) 10K type strain sequencing project: providing services to taxonomists for standard genome sequencing and annotation.</title>
        <authorList>
            <consortium name="The Broad Institute Genomics Platform"/>
            <consortium name="The Broad Institute Genome Sequencing Center for Infectious Disease"/>
            <person name="Wu L."/>
            <person name="Ma J."/>
        </authorList>
    </citation>
    <scope>NUCLEOTIDE SEQUENCE [LARGE SCALE GENOMIC DNA]</scope>
    <source>
        <strain evidence="2">CGMCC 1.12922</strain>
    </source>
</reference>
<sequence length="357" mass="37774">MGILDLFRRKPETETRSAASGFTAEIMAAREAYVSGRRGIAELTATAQACVSLWEGAMALADVEGTDLLDRRSMALAGRSAALRGEAVFLIREHGLVPCSDWDLRTRHGRPTAYRVSISEAGGGTTETALAAEVLHLRIGADVAAPYYGTAPLKRAQLTAGLLQAVESALSEIFEMAPLGTSVVPFPESPETDMDELARGFRGRRGRIVLRESVNVTAAGGPAPQADWRGNDLTPDLQRAMTKETLDAARNAISMAFGVLPGLASPATTGPLVREAQRHLAQWTLQPIAALLTEEATLKLGSEVKIDLLRPLQAYDAGGRARALSNVIGALAAAKGAGIDPADVQKALSLVDWNTGE</sequence>
<evidence type="ECO:0000313" key="1">
    <source>
        <dbReference type="EMBL" id="GGD30850.1"/>
    </source>
</evidence>
<protein>
    <recommendedName>
        <fullName evidence="3">Phage portal protein</fullName>
    </recommendedName>
</protein>
<name>A0ABQ1QMH7_9RHOB</name>
<proteinExistence type="predicted"/>
<gene>
    <name evidence="1" type="ORF">GCM10011358_13620</name>
</gene>
<dbReference type="EMBL" id="BMGI01000002">
    <property type="protein sequence ID" value="GGD30850.1"/>
    <property type="molecule type" value="Genomic_DNA"/>
</dbReference>
<comment type="caution">
    <text evidence="1">The sequence shown here is derived from an EMBL/GenBank/DDBJ whole genome shotgun (WGS) entry which is preliminary data.</text>
</comment>
<dbReference type="Proteomes" id="UP000617355">
    <property type="component" value="Unassembled WGS sequence"/>
</dbReference>